<dbReference type="Gene3D" id="1.20.5.170">
    <property type="match status" value="1"/>
</dbReference>
<keyword evidence="4" id="KW-0175">Coiled coil</keyword>
<keyword evidence="3" id="KW-0234">DNA repair</keyword>
<evidence type="ECO:0000313" key="8">
    <source>
        <dbReference type="Proteomes" id="UP000230605"/>
    </source>
</evidence>
<dbReference type="OrthoDB" id="255837at2759"/>
<organism evidence="6 8">
    <name type="scientific">Cercospora beticola</name>
    <name type="common">Sugarbeet leaf spot fungus</name>
    <dbReference type="NCBI Taxonomy" id="122368"/>
    <lineage>
        <taxon>Eukaryota</taxon>
        <taxon>Fungi</taxon>
        <taxon>Dikarya</taxon>
        <taxon>Ascomycota</taxon>
        <taxon>Pezizomycotina</taxon>
        <taxon>Dothideomycetes</taxon>
        <taxon>Dothideomycetidae</taxon>
        <taxon>Mycosphaerellales</taxon>
        <taxon>Mycosphaerellaceae</taxon>
        <taxon>Cercospora</taxon>
    </lineage>
</organism>
<dbReference type="GO" id="GO:0000709">
    <property type="term" value="P:meiotic joint molecule formation"/>
    <property type="evidence" value="ECO:0007669"/>
    <property type="project" value="TreeGrafter"/>
</dbReference>
<dbReference type="Proteomes" id="UP001302367">
    <property type="component" value="Chromosome 7"/>
</dbReference>
<evidence type="ECO:0000256" key="2">
    <source>
        <dbReference type="ARBA" id="ARBA00022763"/>
    </source>
</evidence>
<dbReference type="EMBL" id="CP134190">
    <property type="protein sequence ID" value="WPB06129.1"/>
    <property type="molecule type" value="Genomic_DNA"/>
</dbReference>
<feature type="region of interest" description="Disordered" evidence="5">
    <location>
        <begin position="1"/>
        <end position="58"/>
    </location>
</feature>
<evidence type="ECO:0000256" key="5">
    <source>
        <dbReference type="SAM" id="MobiDB-lite"/>
    </source>
</evidence>
<dbReference type="AlphaFoldDB" id="A0A2G5HH41"/>
<feature type="compositionally biased region" description="Low complexity" evidence="5">
    <location>
        <begin position="16"/>
        <end position="30"/>
    </location>
</feature>
<feature type="compositionally biased region" description="Polar residues" evidence="5">
    <location>
        <begin position="31"/>
        <end position="58"/>
    </location>
</feature>
<name>A0A2G5HH41_CERBT</name>
<dbReference type="GO" id="GO:0034974">
    <property type="term" value="C:Swi5-Swi2 complex"/>
    <property type="evidence" value="ECO:0007669"/>
    <property type="project" value="TreeGrafter"/>
</dbReference>
<evidence type="ECO:0000256" key="1">
    <source>
        <dbReference type="ARBA" id="ARBA00008060"/>
    </source>
</evidence>
<accession>A0A2G5HH41</accession>
<evidence type="ECO:0008006" key="10">
    <source>
        <dbReference type="Google" id="ProtNLM"/>
    </source>
</evidence>
<dbReference type="Pfam" id="PF07061">
    <property type="entry name" value="Swi5"/>
    <property type="match status" value="1"/>
</dbReference>
<evidence type="ECO:0000256" key="3">
    <source>
        <dbReference type="ARBA" id="ARBA00023204"/>
    </source>
</evidence>
<protein>
    <recommendedName>
        <fullName evidence="10">DNA repair protein SWI5</fullName>
    </recommendedName>
</protein>
<evidence type="ECO:0000256" key="4">
    <source>
        <dbReference type="SAM" id="Coils"/>
    </source>
</evidence>
<gene>
    <name evidence="6" type="ORF">CB0940_09544</name>
    <name evidence="7" type="ORF">RHO25_010786</name>
</gene>
<dbReference type="EMBL" id="LKMD01000106">
    <property type="protein sequence ID" value="PIA91552.1"/>
    <property type="molecule type" value="Genomic_DNA"/>
</dbReference>
<keyword evidence="2" id="KW-0227">DNA damage</keyword>
<comment type="similarity">
    <text evidence="1">Belongs to the SWI5/SAE3 family.</text>
</comment>
<dbReference type="Proteomes" id="UP000230605">
    <property type="component" value="Chromosome 7"/>
</dbReference>
<evidence type="ECO:0000313" key="6">
    <source>
        <dbReference type="EMBL" id="PIA91552.1"/>
    </source>
</evidence>
<dbReference type="PANTHER" id="PTHR28529">
    <property type="entry name" value="DNA REPAIR PROTEIN SWI5 HOMOLOG"/>
    <property type="match status" value="1"/>
</dbReference>
<dbReference type="PANTHER" id="PTHR28529:SF2">
    <property type="entry name" value="DNA REPAIR PROTEIN SWI5 HOMOLOG"/>
    <property type="match status" value="1"/>
</dbReference>
<evidence type="ECO:0000313" key="7">
    <source>
        <dbReference type="EMBL" id="WPB06129.1"/>
    </source>
</evidence>
<feature type="compositionally biased region" description="Polar residues" evidence="5">
    <location>
        <begin position="1"/>
        <end position="15"/>
    </location>
</feature>
<feature type="coiled-coil region" evidence="4">
    <location>
        <begin position="58"/>
        <end position="85"/>
    </location>
</feature>
<dbReference type="GO" id="GO:0032798">
    <property type="term" value="C:Swi5-Sfr1 complex"/>
    <property type="evidence" value="ECO:0007669"/>
    <property type="project" value="TreeGrafter"/>
</dbReference>
<reference evidence="6 8" key="1">
    <citation type="submission" date="2015-10" db="EMBL/GenBank/DDBJ databases">
        <title>The cercosporin biosynthetic gene cluster was horizontally transferred to several fungal lineages and shown to be expanded in Cercospora beticola based on microsynteny with recipient genomes.</title>
        <authorList>
            <person name="De Jonge R."/>
            <person name="Ebert M.K."/>
            <person name="Suttle J.C."/>
            <person name="Jurick Ii W.M."/>
            <person name="Secor G.A."/>
            <person name="Thomma B.P."/>
            <person name="Van De Peer Y."/>
            <person name="Bolton M.D."/>
        </authorList>
    </citation>
    <scope>NUCLEOTIDE SEQUENCE [LARGE SCALE GENOMIC DNA]</scope>
    <source>
        <strain evidence="6 8">09-40</strain>
    </source>
</reference>
<dbReference type="GO" id="GO:0010772">
    <property type="term" value="P:meiotic DNA recombinase assembly involved in reciprocal meiotic recombination"/>
    <property type="evidence" value="ECO:0007669"/>
    <property type="project" value="TreeGrafter"/>
</dbReference>
<evidence type="ECO:0000313" key="9">
    <source>
        <dbReference type="Proteomes" id="UP001302367"/>
    </source>
</evidence>
<reference evidence="7 9" key="2">
    <citation type="submission" date="2023-09" db="EMBL/GenBank/DDBJ databases">
        <title>Complete-Gapless Cercospora beticola genome.</title>
        <authorList>
            <person name="Wyatt N.A."/>
            <person name="Spanner R.E."/>
            <person name="Bolton M.D."/>
        </authorList>
    </citation>
    <scope>NUCLEOTIDE SEQUENCE [LARGE SCALE GENOMIC DNA]</scope>
    <source>
        <strain evidence="7">Cb09-40</strain>
    </source>
</reference>
<sequence length="160" mass="17101">MSSQELPSQQQSALISSDAPLPSSPTPASTGQAQAQSNSALPATSQEPKPIQAPSSRVTALQARQAALQSKLADLQAQRTAYIEKATLPSDLAMPKDWNEEQRAKQALATANGIIKEHITALHRYNETKDIGLGLMGLVAEGRGVRQKIVMEEFGIGEKD</sequence>
<keyword evidence="9" id="KW-1185">Reference proteome</keyword>
<proteinExistence type="inferred from homology"/>
<dbReference type="InterPro" id="IPR010760">
    <property type="entry name" value="DNA-repair_Swi5"/>
</dbReference>